<evidence type="ECO:0000256" key="4">
    <source>
        <dbReference type="PROSITE-ProRule" id="PRU00169"/>
    </source>
</evidence>
<dbReference type="Gene3D" id="1.10.10.60">
    <property type="entry name" value="Homeodomain-like"/>
    <property type="match status" value="2"/>
</dbReference>
<dbReference type="InterPro" id="IPR001789">
    <property type="entry name" value="Sig_transdc_resp-reg_receiver"/>
</dbReference>
<dbReference type="CDD" id="cd17536">
    <property type="entry name" value="REC_YesN-like"/>
    <property type="match status" value="1"/>
</dbReference>
<feature type="region of interest" description="Disordered" evidence="5">
    <location>
        <begin position="526"/>
        <end position="545"/>
    </location>
</feature>
<keyword evidence="1" id="KW-0805">Transcription regulation</keyword>
<evidence type="ECO:0000259" key="7">
    <source>
        <dbReference type="PROSITE" id="PS50110"/>
    </source>
</evidence>
<dbReference type="EMBL" id="QRDZ01000016">
    <property type="protein sequence ID" value="RED75231.1"/>
    <property type="molecule type" value="Genomic_DNA"/>
</dbReference>
<evidence type="ECO:0000313" key="8">
    <source>
        <dbReference type="EMBL" id="RED75231.1"/>
    </source>
</evidence>
<dbReference type="SMART" id="SM00448">
    <property type="entry name" value="REC"/>
    <property type="match status" value="1"/>
</dbReference>
<dbReference type="InterPro" id="IPR018060">
    <property type="entry name" value="HTH_AraC"/>
</dbReference>
<dbReference type="Gene3D" id="3.40.50.2300">
    <property type="match status" value="1"/>
</dbReference>
<dbReference type="AlphaFoldDB" id="A0A3D9JM98"/>
<keyword evidence="2" id="KW-0238">DNA-binding</keyword>
<evidence type="ECO:0000256" key="1">
    <source>
        <dbReference type="ARBA" id="ARBA00023015"/>
    </source>
</evidence>
<dbReference type="InterPro" id="IPR009057">
    <property type="entry name" value="Homeodomain-like_sf"/>
</dbReference>
<evidence type="ECO:0000259" key="6">
    <source>
        <dbReference type="PROSITE" id="PS01124"/>
    </source>
</evidence>
<dbReference type="SUPFAM" id="SSF52172">
    <property type="entry name" value="CheY-like"/>
    <property type="match status" value="1"/>
</dbReference>
<keyword evidence="4" id="KW-0597">Phosphoprotein</keyword>
<dbReference type="SUPFAM" id="SSF46689">
    <property type="entry name" value="Homeodomain-like"/>
    <property type="match status" value="2"/>
</dbReference>
<feature type="domain" description="Response regulatory" evidence="7">
    <location>
        <begin position="3"/>
        <end position="120"/>
    </location>
</feature>
<dbReference type="PROSITE" id="PS50110">
    <property type="entry name" value="RESPONSE_REGULATORY"/>
    <property type="match status" value="1"/>
</dbReference>
<sequence length="545" mass="61683">MCQLLIVDDERIAVEGLKSGVDWSGIGITRLFEAYGPEQAKDIFRNETIDILLCDIEMPQGTGLELLKWVRQHYPRTETIFLTCHADFQYAKQAMQLGSLDYLLKPIPYPELTEAVQKAMRKLDQDNRLNEFSQYGKYWVKHQPLIVEKFWTDILNQSIPGDAAAVKKAAEERNIPFSRELTFVPVFIHIRRWDKEISLRDEKVLEYAVRKSAEELLVNDLENGLLVSLGGGCLLALVSGESDVAAEDRLREACEKFVDAGRDFFYAGVSCYIGDSAQAHQMAVMYARLRRLDANNVAYDRGVFSLHDPQAPGIGHLPPDMSMWSVLLKEAKRAELSKAVEEYLKQGAASGQLNFDTLSQFVQDFQQMVYYTLQVKGIQAHQLFGDRRSTELIAASMRSAADSLNWLRHMGDKAIGIIADIDQSQSVVDKVKAYIRENLDKDISREDIANSVYLNPDYLTRIFKKETGLSISDYLLHQRLEIAAGLLVNTEMSVSSIAGKIGYANFSHFSRMFKKVMQLNPVEYRSKHQADHAADGSRESGREKS</sequence>
<evidence type="ECO:0000313" key="9">
    <source>
        <dbReference type="Proteomes" id="UP000256977"/>
    </source>
</evidence>
<evidence type="ECO:0000256" key="2">
    <source>
        <dbReference type="ARBA" id="ARBA00023125"/>
    </source>
</evidence>
<keyword evidence="3" id="KW-0804">Transcription</keyword>
<comment type="caution">
    <text evidence="8">The sequence shown here is derived from an EMBL/GenBank/DDBJ whole genome shotgun (WGS) entry which is preliminary data.</text>
</comment>
<dbReference type="RefSeq" id="WP_116062341.1">
    <property type="nucleotide sequence ID" value="NZ_QRDZ01000016.1"/>
</dbReference>
<dbReference type="GO" id="GO:0003700">
    <property type="term" value="F:DNA-binding transcription factor activity"/>
    <property type="evidence" value="ECO:0007669"/>
    <property type="project" value="InterPro"/>
</dbReference>
<dbReference type="Proteomes" id="UP000256977">
    <property type="component" value="Unassembled WGS sequence"/>
</dbReference>
<organism evidence="8 9">
    <name type="scientific">Cohnella phaseoli</name>
    <dbReference type="NCBI Taxonomy" id="456490"/>
    <lineage>
        <taxon>Bacteria</taxon>
        <taxon>Bacillati</taxon>
        <taxon>Bacillota</taxon>
        <taxon>Bacilli</taxon>
        <taxon>Bacillales</taxon>
        <taxon>Paenibacillaceae</taxon>
        <taxon>Cohnella</taxon>
    </lineage>
</organism>
<dbReference type="Pfam" id="PF00072">
    <property type="entry name" value="Response_reg"/>
    <property type="match status" value="1"/>
</dbReference>
<dbReference type="SMART" id="SM00342">
    <property type="entry name" value="HTH_ARAC"/>
    <property type="match status" value="1"/>
</dbReference>
<dbReference type="PANTHER" id="PTHR43280">
    <property type="entry name" value="ARAC-FAMILY TRANSCRIPTIONAL REGULATOR"/>
    <property type="match status" value="1"/>
</dbReference>
<dbReference type="PROSITE" id="PS01124">
    <property type="entry name" value="HTH_ARAC_FAMILY_2"/>
    <property type="match status" value="1"/>
</dbReference>
<evidence type="ECO:0000256" key="3">
    <source>
        <dbReference type="ARBA" id="ARBA00023163"/>
    </source>
</evidence>
<name>A0A3D9JM98_9BACL</name>
<reference evidence="8 9" key="1">
    <citation type="submission" date="2018-07" db="EMBL/GenBank/DDBJ databases">
        <title>Genomic Encyclopedia of Type Strains, Phase III (KMG-III): the genomes of soil and plant-associated and newly described type strains.</title>
        <authorList>
            <person name="Whitman W."/>
        </authorList>
    </citation>
    <scope>NUCLEOTIDE SEQUENCE [LARGE SCALE GENOMIC DNA]</scope>
    <source>
        <strain evidence="8 9">CECT 7287</strain>
    </source>
</reference>
<dbReference type="OrthoDB" id="1974963at2"/>
<feature type="modified residue" description="4-aspartylphosphate" evidence="4">
    <location>
        <position position="55"/>
    </location>
</feature>
<protein>
    <submittedName>
        <fullName evidence="8">Two-component system response regulator YesN</fullName>
    </submittedName>
</protein>
<gene>
    <name evidence="8" type="ORF">DFP98_11633</name>
</gene>
<feature type="domain" description="HTH araC/xylS-type" evidence="6">
    <location>
        <begin position="429"/>
        <end position="527"/>
    </location>
</feature>
<dbReference type="PANTHER" id="PTHR43280:SF2">
    <property type="entry name" value="HTH-TYPE TRANSCRIPTIONAL REGULATOR EXSA"/>
    <property type="match status" value="1"/>
</dbReference>
<evidence type="ECO:0000256" key="5">
    <source>
        <dbReference type="SAM" id="MobiDB-lite"/>
    </source>
</evidence>
<dbReference type="InterPro" id="IPR011006">
    <property type="entry name" value="CheY-like_superfamily"/>
</dbReference>
<proteinExistence type="predicted"/>
<dbReference type="GO" id="GO:0043565">
    <property type="term" value="F:sequence-specific DNA binding"/>
    <property type="evidence" value="ECO:0007669"/>
    <property type="project" value="InterPro"/>
</dbReference>
<keyword evidence="9" id="KW-1185">Reference proteome</keyword>
<dbReference type="Pfam" id="PF12833">
    <property type="entry name" value="HTH_18"/>
    <property type="match status" value="1"/>
</dbReference>
<dbReference type="GO" id="GO:0000160">
    <property type="term" value="P:phosphorelay signal transduction system"/>
    <property type="evidence" value="ECO:0007669"/>
    <property type="project" value="InterPro"/>
</dbReference>
<accession>A0A3D9JM98</accession>